<proteinExistence type="predicted"/>
<evidence type="ECO:0000313" key="1">
    <source>
        <dbReference type="EMBL" id="GBO21313.1"/>
    </source>
</evidence>
<sequence length="115" mass="13536">MANQRTDYVAHMDWMWHDAEWIPKRIVFASTFDVVHSKPLIVSPTPESLNNFSFNDVLKNLNVYPLDGFPKEDKDDQKIYQAPLEDLKNYLADEFYESVLKNRWDVTIGTYDFAT</sequence>
<comment type="caution">
    <text evidence="1">The sequence shown here is derived from an EMBL/GenBank/DDBJ whole genome shotgun (WGS) entry which is preliminary data.</text>
</comment>
<gene>
    <name evidence="1" type="ORF">AVEN_237929_1</name>
</gene>
<keyword evidence="2" id="KW-1185">Reference proteome</keyword>
<dbReference type="Proteomes" id="UP000499080">
    <property type="component" value="Unassembled WGS sequence"/>
</dbReference>
<evidence type="ECO:0000313" key="2">
    <source>
        <dbReference type="Proteomes" id="UP000499080"/>
    </source>
</evidence>
<dbReference type="OrthoDB" id="6453915at2759"/>
<name>A0A4Y2V7R1_ARAVE</name>
<dbReference type="EMBL" id="BGPR01044535">
    <property type="protein sequence ID" value="GBO21313.1"/>
    <property type="molecule type" value="Genomic_DNA"/>
</dbReference>
<reference evidence="1 2" key="1">
    <citation type="journal article" date="2019" name="Sci. Rep.">
        <title>Orb-weaving spider Araneus ventricosus genome elucidates the spidroin gene catalogue.</title>
        <authorList>
            <person name="Kono N."/>
            <person name="Nakamura H."/>
            <person name="Ohtoshi R."/>
            <person name="Moran D.A.P."/>
            <person name="Shinohara A."/>
            <person name="Yoshida Y."/>
            <person name="Fujiwara M."/>
            <person name="Mori M."/>
            <person name="Tomita M."/>
            <person name="Arakawa K."/>
        </authorList>
    </citation>
    <scope>NUCLEOTIDE SEQUENCE [LARGE SCALE GENOMIC DNA]</scope>
</reference>
<organism evidence="1 2">
    <name type="scientific">Araneus ventricosus</name>
    <name type="common">Orbweaver spider</name>
    <name type="synonym">Epeira ventricosa</name>
    <dbReference type="NCBI Taxonomy" id="182803"/>
    <lineage>
        <taxon>Eukaryota</taxon>
        <taxon>Metazoa</taxon>
        <taxon>Ecdysozoa</taxon>
        <taxon>Arthropoda</taxon>
        <taxon>Chelicerata</taxon>
        <taxon>Arachnida</taxon>
        <taxon>Araneae</taxon>
        <taxon>Araneomorphae</taxon>
        <taxon>Entelegynae</taxon>
        <taxon>Araneoidea</taxon>
        <taxon>Araneidae</taxon>
        <taxon>Araneus</taxon>
    </lineage>
</organism>
<feature type="non-terminal residue" evidence="1">
    <location>
        <position position="115"/>
    </location>
</feature>
<dbReference type="AlphaFoldDB" id="A0A4Y2V7R1"/>
<accession>A0A4Y2V7R1</accession>
<protein>
    <submittedName>
        <fullName evidence="1">Uncharacterized protein</fullName>
    </submittedName>
</protein>